<dbReference type="RefSeq" id="WP_354637572.1">
    <property type="nucleotide sequence ID" value="NZ_CP159872.1"/>
</dbReference>
<keyword evidence="1" id="KW-0732">Signal</keyword>
<dbReference type="KEGG" id="kcm:ABWK59_02350"/>
<evidence type="ECO:0000313" key="2">
    <source>
        <dbReference type="EMBL" id="XCM77851.1"/>
    </source>
</evidence>
<protein>
    <submittedName>
        <fullName evidence="2">Sortase</fullName>
    </submittedName>
</protein>
<gene>
    <name evidence="2" type="ORF">ABWK59_02350</name>
</gene>
<dbReference type="EMBL" id="CP159872">
    <property type="protein sequence ID" value="XCM77851.1"/>
    <property type="molecule type" value="Genomic_DNA"/>
</dbReference>
<feature type="signal peptide" evidence="1">
    <location>
        <begin position="1"/>
        <end position="26"/>
    </location>
</feature>
<name>A0AAU8JS06_9ACTN</name>
<proteinExistence type="predicted"/>
<sequence>MHTARVVHGSALALGALALSVPTASAEEAGLRISPERAAPGSTVTVSTTACGPDVTYGKGSTEAGGTFHLFEGANKGELAGTFEVPADARAGSDTITVKCPPRIKMTGTYAVTRHPSGAVAAGGGGTAQADTGRTALGGVLIAGAAAGGAMKLRRRMRAGGRS</sequence>
<accession>A0AAU8JS06</accession>
<reference evidence="2" key="1">
    <citation type="submission" date="2024-06" db="EMBL/GenBank/DDBJ databases">
        <title>The genome sequences of Kitasatospora sp. strain HUAS MG31.</title>
        <authorList>
            <person name="Mo P."/>
        </authorList>
    </citation>
    <scope>NUCLEOTIDE SEQUENCE</scope>
    <source>
        <strain evidence="2">HUAS MG31</strain>
    </source>
</reference>
<evidence type="ECO:0000256" key="1">
    <source>
        <dbReference type="SAM" id="SignalP"/>
    </source>
</evidence>
<dbReference type="AlphaFoldDB" id="A0AAU8JS06"/>
<organism evidence="2">
    <name type="scientific">Kitasatospora camelliae</name>
    <dbReference type="NCBI Taxonomy" id="3156397"/>
    <lineage>
        <taxon>Bacteria</taxon>
        <taxon>Bacillati</taxon>
        <taxon>Actinomycetota</taxon>
        <taxon>Actinomycetes</taxon>
        <taxon>Kitasatosporales</taxon>
        <taxon>Streptomycetaceae</taxon>
        <taxon>Kitasatospora</taxon>
    </lineage>
</organism>
<feature type="chain" id="PRO_5043818073" evidence="1">
    <location>
        <begin position="27"/>
        <end position="163"/>
    </location>
</feature>